<keyword evidence="3" id="KW-1185">Reference proteome</keyword>
<dbReference type="GeneID" id="94019062"/>
<organism evidence="2 3">
    <name type="scientific">Streptomyces lavendulae subsp. lavendulae</name>
    <dbReference type="NCBI Taxonomy" id="58340"/>
    <lineage>
        <taxon>Bacteria</taxon>
        <taxon>Bacillati</taxon>
        <taxon>Actinomycetota</taxon>
        <taxon>Actinomycetes</taxon>
        <taxon>Kitasatosporales</taxon>
        <taxon>Streptomycetaceae</taxon>
        <taxon>Streptomyces</taxon>
    </lineage>
</organism>
<gene>
    <name evidence="2" type="ORF">SLAV_02055</name>
</gene>
<feature type="domain" description="AB hydrolase-1" evidence="1">
    <location>
        <begin position="6"/>
        <end position="89"/>
    </location>
</feature>
<dbReference type="EMBL" id="CP024985">
    <property type="protein sequence ID" value="ATZ22335.1"/>
    <property type="molecule type" value="Genomic_DNA"/>
</dbReference>
<keyword evidence="2" id="KW-0378">Hydrolase</keyword>
<protein>
    <submittedName>
        <fullName evidence="2">Alpha/beta hydrolase family protein</fullName>
    </submittedName>
</protein>
<dbReference type="KEGG" id="slx:SLAV_02055"/>
<dbReference type="Proteomes" id="UP000231791">
    <property type="component" value="Chromosome"/>
</dbReference>
<dbReference type="InterPro" id="IPR029058">
    <property type="entry name" value="AB_hydrolase_fold"/>
</dbReference>
<dbReference type="RefSeq" id="WP_030226561.1">
    <property type="nucleotide sequence ID" value="NZ_CP024985.1"/>
</dbReference>
<accession>A0A2K8P9P0</accession>
<dbReference type="GO" id="GO:0016787">
    <property type="term" value="F:hydrolase activity"/>
    <property type="evidence" value="ECO:0007669"/>
    <property type="project" value="UniProtKB-KW"/>
</dbReference>
<evidence type="ECO:0000313" key="3">
    <source>
        <dbReference type="Proteomes" id="UP000231791"/>
    </source>
</evidence>
<evidence type="ECO:0000259" key="1">
    <source>
        <dbReference type="Pfam" id="PF12697"/>
    </source>
</evidence>
<dbReference type="Pfam" id="PF12697">
    <property type="entry name" value="Abhydrolase_6"/>
    <property type="match status" value="1"/>
</dbReference>
<dbReference type="Gene3D" id="3.40.50.1820">
    <property type="entry name" value="alpha/beta hydrolase"/>
    <property type="match status" value="1"/>
</dbReference>
<reference evidence="2 3" key="1">
    <citation type="submission" date="2017-11" db="EMBL/GenBank/DDBJ databases">
        <title>Complete genome sequence of Streptomyces lavendulae subsp. lavendulae CCM 3239 (formerly 'Streptomyces aureofaciens CCM 3239'), the producer of the angucycline-type antibiotic auricin.</title>
        <authorList>
            <person name="Busche T."/>
            <person name="Novakova R."/>
            <person name="Al'Dilaimi A."/>
            <person name="Homerova D."/>
            <person name="Feckova L."/>
            <person name="Rezuchova B."/>
            <person name="Mingyar E."/>
            <person name="Csolleiova D."/>
            <person name="Bekeova C."/>
            <person name="Winkler A."/>
            <person name="Sevcikova B."/>
            <person name="Kalinowski J."/>
            <person name="Kormanec J."/>
            <person name="Ruckert C."/>
        </authorList>
    </citation>
    <scope>NUCLEOTIDE SEQUENCE [LARGE SCALE GENOMIC DNA]</scope>
    <source>
        <strain evidence="2 3">CCM 3239</strain>
    </source>
</reference>
<evidence type="ECO:0000313" key="2">
    <source>
        <dbReference type="EMBL" id="ATZ22335.1"/>
    </source>
</evidence>
<proteinExistence type="predicted"/>
<dbReference type="InterPro" id="IPR000073">
    <property type="entry name" value="AB_hydrolase_1"/>
</dbReference>
<dbReference type="SUPFAM" id="SSF53474">
    <property type="entry name" value="alpha/beta-Hydrolases"/>
    <property type="match status" value="1"/>
</dbReference>
<name>A0A2K8P9P0_STRLA</name>
<dbReference type="AlphaFoldDB" id="A0A2K8P9P0"/>
<sequence length="102" mass="10738">MPPPPVLFIHGAWMTPDCWASFRSFFEARGYRSHAPAWPGKEGGAEAVRSDPDVLAGLGGKRIIDHYAGAIAALPEPSVLVGHSFGGLFVQVLLDRGLGAAA</sequence>